<dbReference type="OrthoDB" id="10043043at2759"/>
<dbReference type="KEGG" id="kmr:108247337"/>
<dbReference type="InterPro" id="IPR036179">
    <property type="entry name" value="Ig-like_dom_sf"/>
</dbReference>
<dbReference type="InterPro" id="IPR003006">
    <property type="entry name" value="Ig/MHC_CS"/>
</dbReference>
<dbReference type="InterPro" id="IPR013783">
    <property type="entry name" value="Ig-like_fold"/>
</dbReference>
<feature type="region of interest" description="Disordered" evidence="2">
    <location>
        <begin position="820"/>
        <end position="852"/>
    </location>
</feature>
<reference evidence="5" key="1">
    <citation type="submission" date="2025-08" db="UniProtKB">
        <authorList>
            <consortium name="Ensembl"/>
        </authorList>
    </citation>
    <scope>IDENTIFICATION</scope>
</reference>
<dbReference type="RefSeq" id="XP_024866550.1">
    <property type="nucleotide sequence ID" value="XM_025010782.2"/>
</dbReference>
<dbReference type="Ensembl" id="ENSKMAT00000029611.1">
    <property type="protein sequence ID" value="ENSKMAP00000029247.1"/>
    <property type="gene ID" value="ENSKMAG00000021673.1"/>
</dbReference>
<dbReference type="InterPro" id="IPR003599">
    <property type="entry name" value="Ig_sub"/>
</dbReference>
<accession>A0A3Q3H1E4</accession>
<dbReference type="OMA" id="VAMMIIS"/>
<organism evidence="5 6">
    <name type="scientific">Kryptolebias marmoratus</name>
    <name type="common">Mangrove killifish</name>
    <name type="synonym">Rivulus marmoratus</name>
    <dbReference type="NCBI Taxonomy" id="37003"/>
    <lineage>
        <taxon>Eukaryota</taxon>
        <taxon>Metazoa</taxon>
        <taxon>Chordata</taxon>
        <taxon>Craniata</taxon>
        <taxon>Vertebrata</taxon>
        <taxon>Euteleostomi</taxon>
        <taxon>Actinopterygii</taxon>
        <taxon>Neopterygii</taxon>
        <taxon>Teleostei</taxon>
        <taxon>Neoteleostei</taxon>
        <taxon>Acanthomorphata</taxon>
        <taxon>Ovalentaria</taxon>
        <taxon>Atherinomorphae</taxon>
        <taxon>Cyprinodontiformes</taxon>
        <taxon>Rivulidae</taxon>
        <taxon>Kryptolebias</taxon>
    </lineage>
</organism>
<evidence type="ECO:0000313" key="5">
    <source>
        <dbReference type="Ensembl" id="ENSKMAP00000029247.1"/>
    </source>
</evidence>
<dbReference type="Pfam" id="PF07686">
    <property type="entry name" value="V-set"/>
    <property type="match status" value="1"/>
</dbReference>
<evidence type="ECO:0000313" key="6">
    <source>
        <dbReference type="Proteomes" id="UP000264800"/>
    </source>
</evidence>
<name>A0A3Q3H1E4_KRYMA</name>
<dbReference type="InterPro" id="IPR050380">
    <property type="entry name" value="Immune_Resp_Modulators"/>
</dbReference>
<dbReference type="InterPro" id="IPR007110">
    <property type="entry name" value="Ig-like_dom"/>
</dbReference>
<evidence type="ECO:0000256" key="2">
    <source>
        <dbReference type="SAM" id="MobiDB-lite"/>
    </source>
</evidence>
<keyword evidence="1" id="KW-0393">Immunoglobulin domain</keyword>
<dbReference type="Pfam" id="PF07654">
    <property type="entry name" value="C1-set"/>
    <property type="match status" value="3"/>
</dbReference>
<evidence type="ECO:0000256" key="1">
    <source>
        <dbReference type="ARBA" id="ARBA00023319"/>
    </source>
</evidence>
<dbReference type="PANTHER" id="PTHR23411">
    <property type="entry name" value="TAPASIN"/>
    <property type="match status" value="1"/>
</dbReference>
<evidence type="ECO:0000259" key="4">
    <source>
        <dbReference type="PROSITE" id="PS50835"/>
    </source>
</evidence>
<dbReference type="CDD" id="cd00098">
    <property type="entry name" value="IgC1"/>
    <property type="match status" value="2"/>
</dbReference>
<protein>
    <submittedName>
        <fullName evidence="5">Si:ch211-180a12.2</fullName>
    </submittedName>
</protein>
<dbReference type="SMART" id="SM00409">
    <property type="entry name" value="IG"/>
    <property type="match status" value="2"/>
</dbReference>
<dbReference type="PROSITE" id="PS00290">
    <property type="entry name" value="IG_MHC"/>
    <property type="match status" value="1"/>
</dbReference>
<dbReference type="GeneTree" id="ENSGT00940000167101"/>
<feature type="domain" description="Ig-like" evidence="4">
    <location>
        <begin position="124"/>
        <end position="220"/>
    </location>
</feature>
<feature type="domain" description="Ig-like" evidence="4">
    <location>
        <begin position="223"/>
        <end position="313"/>
    </location>
</feature>
<feature type="compositionally biased region" description="Basic and acidic residues" evidence="2">
    <location>
        <begin position="820"/>
        <end position="832"/>
    </location>
</feature>
<reference evidence="5" key="2">
    <citation type="submission" date="2025-09" db="UniProtKB">
        <authorList>
            <consortium name="Ensembl"/>
        </authorList>
    </citation>
    <scope>IDENTIFICATION</scope>
</reference>
<evidence type="ECO:0000256" key="3">
    <source>
        <dbReference type="SAM" id="SignalP"/>
    </source>
</evidence>
<proteinExistence type="predicted"/>
<dbReference type="Gene3D" id="2.60.40.10">
    <property type="entry name" value="Immunoglobulins"/>
    <property type="match status" value="5"/>
</dbReference>
<dbReference type="SUPFAM" id="SSF48726">
    <property type="entry name" value="Immunoglobulin"/>
    <property type="match status" value="5"/>
</dbReference>
<feature type="compositionally biased region" description="Acidic residues" evidence="2">
    <location>
        <begin position="833"/>
        <end position="847"/>
    </location>
</feature>
<dbReference type="PROSITE" id="PS50835">
    <property type="entry name" value="IG_LIKE"/>
    <property type="match status" value="4"/>
</dbReference>
<feature type="region of interest" description="Disordered" evidence="2">
    <location>
        <begin position="775"/>
        <end position="807"/>
    </location>
</feature>
<dbReference type="InterPro" id="IPR003597">
    <property type="entry name" value="Ig_C1-set"/>
</dbReference>
<dbReference type="GeneID" id="108247337"/>
<feature type="domain" description="Ig-like" evidence="4">
    <location>
        <begin position="13"/>
        <end position="120"/>
    </location>
</feature>
<feature type="compositionally biased region" description="Basic residues" evidence="2">
    <location>
        <begin position="790"/>
        <end position="801"/>
    </location>
</feature>
<feature type="domain" description="Ig-like" evidence="4">
    <location>
        <begin position="598"/>
        <end position="700"/>
    </location>
</feature>
<dbReference type="Proteomes" id="UP000264800">
    <property type="component" value="Unplaced"/>
</dbReference>
<sequence>MQCKVLVCVVLLALIKHVSSSKIQASPNANATLPCNVSLQVDKIEVSLININWTRDGSEVASFGEATAQIKDGFSWDTADFINGDFSLIILKASLSLQGVYECKVSYNFSSLQSSNVTFTILAPPSLSVPQRWMVLEKETRLECHASGFYPPPVFFTWTREGQVIQPSHQVEGELTPDGYYTAVSNLTFYASREDQNVTFSCKVSHEGRHQELDFQLNITHLPTVRLSVVPTSSKNIPITFYCDVESFYPEELSVSWFQNGTALPDPPLSHQNPDQTFRTRRYFTLSPEQRQKRGTVECAVNQPGVMSPVSVSADLDKLDPQDEAPVLTKSAKASVAMMCISIVLVFLLCFGFSWRRRDEKQKSLNVSGIILPPRVIVGQKGRVTLSIEGRQVDRIQTAWFLNDTPIFDTSLTASEKGPLLTSRGEMGYYKLHTQGPLHSSGKGAQQLISALTFVPQISLHKGAVFKCQVSYTGKDKIVQERVSEKFTILSSPDVSEIQLAETESDPDVISMTVQASHFHPDVITFRWFCQGGELSPVASQASSSPRPNSEGFFSAFSQCKLPRSELEKGAAKVWVSVHHIALKQPVTRETRGFIKRPCISEIISTTSSSDQSLNLGCEITDFYPPNISVTWLKLREGEEDDREEDVIEGGDLWGPIQTHPRLFRATATLKRTATLQEKKDRRGGIICRVKHCSLHKPIERQWRYCDLAAPSIPPSISVCWSSEGVGVFSLLLKGGHPRAKLFWAAGGPTFSPLVSSEAEEIGDDGQRQLKSVCAMERSTSPQNSTKKQPERRKHRRRIKTKTAVTDPEAEGIEFIDEKAEGEYNNIDKDMETISEPEEDSDKENEDDPRALHINRVNLRMGPRENERARLRVCVEVTHPALKLPVYRTWTEPNEETSSSA</sequence>
<keyword evidence="3" id="KW-0732">Signal</keyword>
<feature type="signal peptide" evidence="3">
    <location>
        <begin position="1"/>
        <end position="20"/>
    </location>
</feature>
<dbReference type="InterPro" id="IPR013106">
    <property type="entry name" value="Ig_V-set"/>
</dbReference>
<dbReference type="CDD" id="cd00096">
    <property type="entry name" value="Ig"/>
    <property type="match status" value="1"/>
</dbReference>
<dbReference type="SMART" id="SM00407">
    <property type="entry name" value="IGc1"/>
    <property type="match status" value="3"/>
</dbReference>
<feature type="chain" id="PRO_5018730315" evidence="3">
    <location>
        <begin position="21"/>
        <end position="901"/>
    </location>
</feature>
<dbReference type="AlphaFoldDB" id="A0A3Q3H1E4"/>
<keyword evidence="6" id="KW-1185">Reference proteome</keyword>